<sequence length="55" mass="5764">MNTKFAASVLSALLYAQGLLGFAGVATVLLRDRAHASELNMGNDMPSGPSMLVVR</sequence>
<accession>A0A2W7CP46</accession>
<dbReference type="EMBL" id="MZXV01000027">
    <property type="protein sequence ID" value="PZV38303.1"/>
    <property type="molecule type" value="Genomic_DNA"/>
</dbReference>
<comment type="caution">
    <text evidence="1">The sequence shown here is derived from an EMBL/GenBank/DDBJ whole genome shotgun (WGS) entry which is preliminary data.</text>
</comment>
<proteinExistence type="predicted"/>
<evidence type="ECO:0000313" key="1">
    <source>
        <dbReference type="EMBL" id="PZV38303.1"/>
    </source>
</evidence>
<evidence type="ECO:0000313" key="2">
    <source>
        <dbReference type="Proteomes" id="UP000248616"/>
    </source>
</evidence>
<reference evidence="2" key="1">
    <citation type="submission" date="2017-03" db="EMBL/GenBank/DDBJ databases">
        <authorList>
            <person name="Safronova V.I."/>
            <person name="Sazanova A.L."/>
            <person name="Chirak E.R."/>
        </authorList>
    </citation>
    <scope>NUCLEOTIDE SEQUENCE [LARGE SCALE GENOMIC DNA]</scope>
    <source>
        <strain evidence="2">Ach-343</strain>
    </source>
</reference>
<protein>
    <submittedName>
        <fullName evidence="1">Uncharacterized protein</fullName>
    </submittedName>
</protein>
<keyword evidence="2" id="KW-1185">Reference proteome</keyword>
<name>A0A2W7CP46_9HYPH</name>
<gene>
    <name evidence="1" type="ORF">B5V02_11725</name>
</gene>
<dbReference type="AlphaFoldDB" id="A0A2W7CP46"/>
<dbReference type="RefSeq" id="WP_111544377.1">
    <property type="nucleotide sequence ID" value="NZ_JBHLYT010000030.1"/>
</dbReference>
<dbReference type="OrthoDB" id="8096974at2"/>
<dbReference type="Proteomes" id="UP000248616">
    <property type="component" value="Unassembled WGS sequence"/>
</dbReference>
<organism evidence="1 2">
    <name type="scientific">Mesorhizobium kowhaii</name>
    <dbReference type="NCBI Taxonomy" id="1300272"/>
    <lineage>
        <taxon>Bacteria</taxon>
        <taxon>Pseudomonadati</taxon>
        <taxon>Pseudomonadota</taxon>
        <taxon>Alphaproteobacteria</taxon>
        <taxon>Hyphomicrobiales</taxon>
        <taxon>Phyllobacteriaceae</taxon>
        <taxon>Mesorhizobium</taxon>
    </lineage>
</organism>